<proteinExistence type="predicted"/>
<gene>
    <name evidence="7" type="ORF">MNBD_NITROSPIRAE01-93</name>
</gene>
<feature type="transmembrane region" description="Helical" evidence="5">
    <location>
        <begin position="48"/>
        <end position="71"/>
    </location>
</feature>
<dbReference type="InterPro" id="IPR050307">
    <property type="entry name" value="Sterol_Desaturase_Related"/>
</dbReference>
<evidence type="ECO:0000256" key="4">
    <source>
        <dbReference type="ARBA" id="ARBA00023136"/>
    </source>
</evidence>
<evidence type="ECO:0000313" key="7">
    <source>
        <dbReference type="EMBL" id="VAX29913.1"/>
    </source>
</evidence>
<evidence type="ECO:0000256" key="3">
    <source>
        <dbReference type="ARBA" id="ARBA00022989"/>
    </source>
</evidence>
<dbReference type="PANTHER" id="PTHR11863">
    <property type="entry name" value="STEROL DESATURASE"/>
    <property type="match status" value="1"/>
</dbReference>
<keyword evidence="2 5" id="KW-0812">Transmembrane</keyword>
<keyword evidence="3 5" id="KW-1133">Transmembrane helix</keyword>
<evidence type="ECO:0000256" key="1">
    <source>
        <dbReference type="ARBA" id="ARBA00004370"/>
    </source>
</evidence>
<organism evidence="7">
    <name type="scientific">hydrothermal vent metagenome</name>
    <dbReference type="NCBI Taxonomy" id="652676"/>
    <lineage>
        <taxon>unclassified sequences</taxon>
        <taxon>metagenomes</taxon>
        <taxon>ecological metagenomes</taxon>
    </lineage>
</organism>
<feature type="transmembrane region" description="Helical" evidence="5">
    <location>
        <begin position="7"/>
        <end position="27"/>
    </location>
</feature>
<reference evidence="7" key="1">
    <citation type="submission" date="2018-06" db="EMBL/GenBank/DDBJ databases">
        <authorList>
            <person name="Zhirakovskaya E."/>
        </authorList>
    </citation>
    <scope>NUCLEOTIDE SEQUENCE</scope>
</reference>
<dbReference type="EMBL" id="UOGF01000056">
    <property type="protein sequence ID" value="VAX29913.1"/>
    <property type="molecule type" value="Genomic_DNA"/>
</dbReference>
<dbReference type="GO" id="GO:0008610">
    <property type="term" value="P:lipid biosynthetic process"/>
    <property type="evidence" value="ECO:0007669"/>
    <property type="project" value="InterPro"/>
</dbReference>
<name>A0A3B1CZJ0_9ZZZZ</name>
<evidence type="ECO:0000256" key="2">
    <source>
        <dbReference type="ARBA" id="ARBA00022692"/>
    </source>
</evidence>
<dbReference type="GO" id="GO:0016020">
    <property type="term" value="C:membrane"/>
    <property type="evidence" value="ECO:0007669"/>
    <property type="project" value="UniProtKB-SubCell"/>
</dbReference>
<protein>
    <submittedName>
        <fullName evidence="7">Fatty acid hydroxylase family (Carotene hydroxylase/sterol desaturase)</fullName>
    </submittedName>
</protein>
<keyword evidence="4 5" id="KW-0472">Membrane</keyword>
<evidence type="ECO:0000256" key="5">
    <source>
        <dbReference type="SAM" id="Phobius"/>
    </source>
</evidence>
<comment type="subcellular location">
    <subcellularLocation>
        <location evidence="1">Membrane</location>
    </subcellularLocation>
</comment>
<accession>A0A3B1CZJ0</accession>
<sequence>MLIVYESTIRLICFLSIFVVMALWEVFAPRRPLASAKTKRWFTNISIVVINTFVLRGIFSVAAVGTALIAQEEKWGLVNHWHWPAWFALPFAVITLDFIIYLQHVMFHAVPVLWRLHMVHHADLDLDVTSGSRFHPIEIILSMGIKLASVVLIGAPPEAVVMFEILLNMTAMFNHSNVQIPKKLDTLLRYFIVTPDMHLIHHSVLYEETNRNFGFNLPWWDRLMGTYRPEPKEGYLGLSIGLDQFRDPKGLTLPKILLLPFTGRTGGYSFTQDKD</sequence>
<feature type="transmembrane region" description="Helical" evidence="5">
    <location>
        <begin position="83"/>
        <end position="102"/>
    </location>
</feature>
<evidence type="ECO:0000259" key="6">
    <source>
        <dbReference type="Pfam" id="PF04116"/>
    </source>
</evidence>
<dbReference type="GO" id="GO:0005506">
    <property type="term" value="F:iron ion binding"/>
    <property type="evidence" value="ECO:0007669"/>
    <property type="project" value="InterPro"/>
</dbReference>
<dbReference type="InterPro" id="IPR006694">
    <property type="entry name" value="Fatty_acid_hydroxylase"/>
</dbReference>
<dbReference type="AlphaFoldDB" id="A0A3B1CZJ0"/>
<dbReference type="GO" id="GO:0016491">
    <property type="term" value="F:oxidoreductase activity"/>
    <property type="evidence" value="ECO:0007669"/>
    <property type="project" value="InterPro"/>
</dbReference>
<feature type="domain" description="Fatty acid hydroxylase" evidence="6">
    <location>
        <begin position="91"/>
        <end position="226"/>
    </location>
</feature>
<dbReference type="Pfam" id="PF04116">
    <property type="entry name" value="FA_hydroxylase"/>
    <property type="match status" value="1"/>
</dbReference>